<dbReference type="EMBL" id="AP005107">
    <property type="protein sequence ID" value="BAD45976.1"/>
    <property type="molecule type" value="Genomic_DNA"/>
</dbReference>
<dbReference type="AlphaFoldDB" id="Q653P1"/>
<reference evidence="3" key="3">
    <citation type="journal article" date="2005" name="Nature">
        <title>The map-based sequence of the rice genome.</title>
        <authorList>
            <consortium name="International rice genome sequencing project (IRGSP)"/>
            <person name="Matsumoto T."/>
            <person name="Wu J."/>
            <person name="Kanamori H."/>
            <person name="Katayose Y."/>
            <person name="Fujisawa M."/>
            <person name="Namiki N."/>
            <person name="Mizuno H."/>
            <person name="Yamamoto K."/>
            <person name="Antonio B.A."/>
            <person name="Baba T."/>
            <person name="Sakata K."/>
            <person name="Nagamura Y."/>
            <person name="Aoki H."/>
            <person name="Arikawa K."/>
            <person name="Arita K."/>
            <person name="Bito T."/>
            <person name="Chiden Y."/>
            <person name="Fujitsuka N."/>
            <person name="Fukunaka R."/>
            <person name="Hamada M."/>
            <person name="Harada C."/>
            <person name="Hayashi A."/>
            <person name="Hijishita S."/>
            <person name="Honda M."/>
            <person name="Hosokawa S."/>
            <person name="Ichikawa Y."/>
            <person name="Idonuma A."/>
            <person name="Iijima M."/>
            <person name="Ikeda M."/>
            <person name="Ikeno M."/>
            <person name="Ito K."/>
            <person name="Ito S."/>
            <person name="Ito T."/>
            <person name="Ito Y."/>
            <person name="Ito Y."/>
            <person name="Iwabuchi A."/>
            <person name="Kamiya K."/>
            <person name="Karasawa W."/>
            <person name="Kurita K."/>
            <person name="Katagiri S."/>
            <person name="Kikuta A."/>
            <person name="Kobayashi H."/>
            <person name="Kobayashi N."/>
            <person name="Machita K."/>
            <person name="Maehara T."/>
            <person name="Masukawa M."/>
            <person name="Mizubayashi T."/>
            <person name="Mukai Y."/>
            <person name="Nagasaki H."/>
            <person name="Nagata Y."/>
            <person name="Naito S."/>
            <person name="Nakashima M."/>
            <person name="Nakama Y."/>
            <person name="Nakamichi Y."/>
            <person name="Nakamura M."/>
            <person name="Meguro A."/>
            <person name="Negishi M."/>
            <person name="Ohta I."/>
            <person name="Ohta T."/>
            <person name="Okamoto M."/>
            <person name="Ono N."/>
            <person name="Saji S."/>
            <person name="Sakaguchi M."/>
            <person name="Sakai K."/>
            <person name="Shibata M."/>
            <person name="Shimokawa T."/>
            <person name="Song J."/>
            <person name="Takazaki Y."/>
            <person name="Terasawa K."/>
            <person name="Tsugane M."/>
            <person name="Tsuji K."/>
            <person name="Ueda S."/>
            <person name="Waki K."/>
            <person name="Yamagata H."/>
            <person name="Yamamoto M."/>
            <person name="Yamamoto S."/>
            <person name="Yamane H."/>
            <person name="Yoshiki S."/>
            <person name="Yoshihara R."/>
            <person name="Yukawa K."/>
            <person name="Zhong H."/>
            <person name="Yano M."/>
            <person name="Yuan Q."/>
            <person name="Ouyang S."/>
            <person name="Liu J."/>
            <person name="Jones K.M."/>
            <person name="Gansberger K."/>
            <person name="Moffat K."/>
            <person name="Hill J."/>
            <person name="Bera J."/>
            <person name="Fadrosh D."/>
            <person name="Jin S."/>
            <person name="Johri S."/>
            <person name="Kim M."/>
            <person name="Overton L."/>
            <person name="Reardon M."/>
            <person name="Tsitrin T."/>
            <person name="Vuong H."/>
            <person name="Weaver B."/>
            <person name="Ciecko A."/>
            <person name="Tallon L."/>
            <person name="Jackson J."/>
            <person name="Pai G."/>
            <person name="Aken S.V."/>
            <person name="Utterback T."/>
            <person name="Reidmuller S."/>
            <person name="Feldblyum T."/>
            <person name="Hsiao J."/>
            <person name="Zismann V."/>
            <person name="Iobst S."/>
            <person name="de Vazeille A.R."/>
            <person name="Buell C.R."/>
            <person name="Ying K."/>
            <person name="Li Y."/>
            <person name="Lu T."/>
            <person name="Huang Y."/>
            <person name="Zhao Q."/>
            <person name="Feng Q."/>
            <person name="Zhang L."/>
            <person name="Zhu J."/>
            <person name="Weng Q."/>
            <person name="Mu J."/>
            <person name="Lu Y."/>
            <person name="Fan D."/>
            <person name="Liu Y."/>
            <person name="Guan J."/>
            <person name="Zhang Y."/>
            <person name="Yu S."/>
            <person name="Liu X."/>
            <person name="Zhang Y."/>
            <person name="Hong G."/>
            <person name="Han B."/>
            <person name="Choisne N."/>
            <person name="Demange N."/>
            <person name="Orjeda G."/>
            <person name="Samain S."/>
            <person name="Cattolico L."/>
            <person name="Pelletier E."/>
            <person name="Couloux A."/>
            <person name="Segurens B."/>
            <person name="Wincker P."/>
            <person name="D'Hont A."/>
            <person name="Scarpelli C."/>
            <person name="Weissenbach J."/>
            <person name="Salanoubat M."/>
            <person name="Quetier F."/>
            <person name="Yu Y."/>
            <person name="Kim H.R."/>
            <person name="Rambo T."/>
            <person name="Currie J."/>
            <person name="Collura K."/>
            <person name="Luo M."/>
            <person name="Yang T."/>
            <person name="Ammiraju J.S.S."/>
            <person name="Engler F."/>
            <person name="Soderlund C."/>
            <person name="Wing R.A."/>
            <person name="Palmer L.E."/>
            <person name="de la Bastide M."/>
            <person name="Spiegel L."/>
            <person name="Nascimento L."/>
            <person name="Zutavern T."/>
            <person name="O'Shaughnessy A."/>
            <person name="Dike S."/>
            <person name="Dedhia N."/>
            <person name="Preston R."/>
            <person name="Balija V."/>
            <person name="McCombie W.R."/>
            <person name="Chow T."/>
            <person name="Chen H."/>
            <person name="Chung M."/>
            <person name="Chen C."/>
            <person name="Shaw J."/>
            <person name="Wu H."/>
            <person name="Hsiao K."/>
            <person name="Chao Y."/>
            <person name="Chu M."/>
            <person name="Cheng C."/>
            <person name="Hour A."/>
            <person name="Lee P."/>
            <person name="Lin S."/>
            <person name="Lin Y."/>
            <person name="Liou J."/>
            <person name="Liu S."/>
            <person name="Hsing Y."/>
            <person name="Raghuvanshi S."/>
            <person name="Mohanty A."/>
            <person name="Bharti A.K."/>
            <person name="Gaur A."/>
            <person name="Gupta V."/>
            <person name="Kumar D."/>
            <person name="Ravi V."/>
            <person name="Vij S."/>
            <person name="Kapur A."/>
            <person name="Khurana P."/>
            <person name="Khurana P."/>
            <person name="Khurana J.P."/>
            <person name="Tyagi A.K."/>
            <person name="Gaikwad K."/>
            <person name="Singh A."/>
            <person name="Dalal V."/>
            <person name="Srivastava S."/>
            <person name="Dixit A."/>
            <person name="Pal A.K."/>
            <person name="Ghazi I.A."/>
            <person name="Yadav M."/>
            <person name="Pandit A."/>
            <person name="Bhargava A."/>
            <person name="Sureshbabu K."/>
            <person name="Batra K."/>
            <person name="Sharma T.R."/>
            <person name="Mohapatra T."/>
            <person name="Singh N.K."/>
            <person name="Messing J."/>
            <person name="Nelson A.B."/>
            <person name="Fuks G."/>
            <person name="Kavchok S."/>
            <person name="Keizer G."/>
            <person name="Linton E."/>
            <person name="Llaca V."/>
            <person name="Song R."/>
            <person name="Tanyolac B."/>
            <person name="Young S."/>
            <person name="Ho-Il K."/>
            <person name="Hahn J.H."/>
            <person name="Sangsakoo G."/>
            <person name="Vanavichit A."/>
            <person name="de Mattos Luiz.A.T."/>
            <person name="Zimmer P.D."/>
            <person name="Malone G."/>
            <person name="Dellagostin O."/>
            <person name="de Oliveira A.C."/>
            <person name="Bevan M."/>
            <person name="Bancroft I."/>
            <person name="Minx P."/>
            <person name="Cordum H."/>
            <person name="Wilson R."/>
            <person name="Cheng Z."/>
            <person name="Jin W."/>
            <person name="Jiang J."/>
            <person name="Leong S.A."/>
            <person name="Iwama H."/>
            <person name="Gojobori T."/>
            <person name="Itoh T."/>
            <person name="Niimura Y."/>
            <person name="Fujii Y."/>
            <person name="Habara T."/>
            <person name="Sakai H."/>
            <person name="Sato Y."/>
            <person name="Wilson G."/>
            <person name="Kumar K."/>
            <person name="McCouch S."/>
            <person name="Juretic N."/>
            <person name="Hoen D."/>
            <person name="Wright S."/>
            <person name="Bruskiewich R."/>
            <person name="Bureau T."/>
            <person name="Miyao A."/>
            <person name="Hirochika H."/>
            <person name="Nishikawa T."/>
            <person name="Kadowaki K."/>
            <person name="Sugiura M."/>
            <person name="Burr B."/>
            <person name="Sasaki T."/>
        </authorList>
    </citation>
    <scope>NUCLEOTIDE SEQUENCE [LARGE SCALE GENOMIC DNA]</scope>
    <source>
        <strain evidence="3">cv. Nipponbare</strain>
    </source>
</reference>
<accession>Q653P1</accession>
<reference evidence="1" key="1">
    <citation type="submission" date="2002-01" db="EMBL/GenBank/DDBJ databases">
        <title>Oryza sativa nipponbare(GA3) genomic DNA, chromosome 6, BAC clone:OSJNBa0091G06.</title>
        <authorList>
            <person name="Sasaki T."/>
            <person name="Matsumoto T."/>
            <person name="Yamamoto K."/>
        </authorList>
    </citation>
    <scope>NUCLEOTIDE SEQUENCE</scope>
</reference>
<evidence type="ECO:0000313" key="1">
    <source>
        <dbReference type="EMBL" id="BAD45735.1"/>
    </source>
</evidence>
<dbReference type="EMBL" id="AP004651">
    <property type="protein sequence ID" value="BAD45735.1"/>
    <property type="molecule type" value="Genomic_DNA"/>
</dbReference>
<name>Q653P1_ORYSJ</name>
<reference evidence="2" key="2">
    <citation type="submission" date="2002-04" db="EMBL/GenBank/DDBJ databases">
        <title>Oryza sativa nipponbare(GA3) genomic DNA, chromosome 6, PAC clone:P0431E05.</title>
        <authorList>
            <person name="Sasaki T."/>
            <person name="Matsumoto T."/>
            <person name="Katayose Y."/>
        </authorList>
    </citation>
    <scope>NUCLEOTIDE SEQUENCE</scope>
</reference>
<evidence type="ECO:0000313" key="2">
    <source>
        <dbReference type="EMBL" id="BAD45976.1"/>
    </source>
</evidence>
<dbReference type="Proteomes" id="UP000000763">
    <property type="component" value="Chromosome 6"/>
</dbReference>
<proteinExistence type="predicted"/>
<evidence type="ECO:0000313" key="3">
    <source>
        <dbReference type="Proteomes" id="UP000000763"/>
    </source>
</evidence>
<organism evidence="2 3">
    <name type="scientific">Oryza sativa subsp. japonica</name>
    <name type="common">Rice</name>
    <dbReference type="NCBI Taxonomy" id="39947"/>
    <lineage>
        <taxon>Eukaryota</taxon>
        <taxon>Viridiplantae</taxon>
        <taxon>Streptophyta</taxon>
        <taxon>Embryophyta</taxon>
        <taxon>Tracheophyta</taxon>
        <taxon>Spermatophyta</taxon>
        <taxon>Magnoliopsida</taxon>
        <taxon>Liliopsida</taxon>
        <taxon>Poales</taxon>
        <taxon>Poaceae</taxon>
        <taxon>BOP clade</taxon>
        <taxon>Oryzoideae</taxon>
        <taxon>Oryzeae</taxon>
        <taxon>Oryzinae</taxon>
        <taxon>Oryza</taxon>
        <taxon>Oryza sativa</taxon>
    </lineage>
</organism>
<reference evidence="3" key="4">
    <citation type="journal article" date="2008" name="Nucleic Acids Res.">
        <title>The rice annotation project database (RAP-DB): 2008 update.</title>
        <authorList>
            <consortium name="The rice annotation project (RAP)"/>
        </authorList>
    </citation>
    <scope>GENOME REANNOTATION</scope>
    <source>
        <strain evidence="3">cv. Nipponbare</strain>
    </source>
</reference>
<protein>
    <submittedName>
        <fullName evidence="2">Uncharacterized protein</fullName>
    </submittedName>
</protein>
<sequence>MVLKVATTASIGCKSSLYLWSYAHYFSARRRHRNSSRPLTIVAAPALTSRGEGVLPLVVVISRPTAAAPVVVPPHHYGEAERISMRLRKVVEEEEESSMSMATMACDVDGFGAVAGSAEAAVGAEVERAGNGPRLLWRAALAPLVGPVVLKVATIANGGVGCESSSYLRSYAHYFSAPRCRRNSSRPLTAVAAPALTSHSEGVPPLVVVISCPIAAALVVVPPHRYGEAGRERRAEAIRMGKRRAVVQTSEARRLRDQDLNGAWPSSEAAGKAGV</sequence>
<gene>
    <name evidence="1" type="ORF">OSJNBa0091G06.34</name>
    <name evidence="2" type="ORF">P0431E05.10</name>
</gene>